<organism evidence="2 3">
    <name type="scientific">Candidatus Acetatifactor stercoripullorum</name>
    <dbReference type="NCBI Taxonomy" id="2838414"/>
    <lineage>
        <taxon>Bacteria</taxon>
        <taxon>Bacillati</taxon>
        <taxon>Bacillota</taxon>
        <taxon>Clostridia</taxon>
        <taxon>Lachnospirales</taxon>
        <taxon>Lachnospiraceae</taxon>
        <taxon>Acetatifactor</taxon>
    </lineage>
</organism>
<dbReference type="GO" id="GO:0004519">
    <property type="term" value="F:endonuclease activity"/>
    <property type="evidence" value="ECO:0007669"/>
    <property type="project" value="UniProtKB-KW"/>
</dbReference>
<feature type="domain" description="HNH nuclease" evidence="1">
    <location>
        <begin position="241"/>
        <end position="297"/>
    </location>
</feature>
<dbReference type="AlphaFoldDB" id="A0A9D1UDN5"/>
<proteinExistence type="predicted"/>
<dbReference type="GO" id="GO:0008270">
    <property type="term" value="F:zinc ion binding"/>
    <property type="evidence" value="ECO:0007669"/>
    <property type="project" value="InterPro"/>
</dbReference>
<accession>A0A9D1UDN5</accession>
<gene>
    <name evidence="2" type="ORF">H9742_14285</name>
</gene>
<dbReference type="GO" id="GO:0003676">
    <property type="term" value="F:nucleic acid binding"/>
    <property type="evidence" value="ECO:0007669"/>
    <property type="project" value="InterPro"/>
</dbReference>
<dbReference type="Gene3D" id="1.10.30.50">
    <property type="match status" value="1"/>
</dbReference>
<keyword evidence="2" id="KW-0378">Hydrolase</keyword>
<keyword evidence="2" id="KW-0540">Nuclease</keyword>
<comment type="caution">
    <text evidence="2">The sequence shown here is derived from an EMBL/GenBank/DDBJ whole genome shotgun (WGS) entry which is preliminary data.</text>
</comment>
<dbReference type="Pfam" id="PF01844">
    <property type="entry name" value="HNH"/>
    <property type="match status" value="1"/>
</dbReference>
<dbReference type="InterPro" id="IPR002711">
    <property type="entry name" value="HNH"/>
</dbReference>
<name>A0A9D1UDN5_9FIRM</name>
<dbReference type="InterPro" id="IPR052892">
    <property type="entry name" value="NA-targeting_endonuclease"/>
</dbReference>
<evidence type="ECO:0000259" key="1">
    <source>
        <dbReference type="SMART" id="SM00507"/>
    </source>
</evidence>
<evidence type="ECO:0000313" key="2">
    <source>
        <dbReference type="EMBL" id="HIW82665.1"/>
    </source>
</evidence>
<protein>
    <submittedName>
        <fullName evidence="2">HNH endonuclease</fullName>
    </submittedName>
</protein>
<reference evidence="2" key="2">
    <citation type="submission" date="2021-04" db="EMBL/GenBank/DDBJ databases">
        <authorList>
            <person name="Gilroy R."/>
        </authorList>
    </citation>
    <scope>NUCLEOTIDE SEQUENCE</scope>
    <source>
        <strain evidence="2">CHK195-6426</strain>
    </source>
</reference>
<dbReference type="EMBL" id="DXGH01000073">
    <property type="protein sequence ID" value="HIW82665.1"/>
    <property type="molecule type" value="Genomic_DNA"/>
</dbReference>
<evidence type="ECO:0000313" key="3">
    <source>
        <dbReference type="Proteomes" id="UP000824265"/>
    </source>
</evidence>
<dbReference type="PANTHER" id="PTHR33877">
    <property type="entry name" value="SLL1193 PROTEIN"/>
    <property type="match status" value="1"/>
</dbReference>
<reference evidence="2" key="1">
    <citation type="journal article" date="2021" name="PeerJ">
        <title>Extensive microbial diversity within the chicken gut microbiome revealed by metagenomics and culture.</title>
        <authorList>
            <person name="Gilroy R."/>
            <person name="Ravi A."/>
            <person name="Getino M."/>
            <person name="Pursley I."/>
            <person name="Horton D.L."/>
            <person name="Alikhan N.F."/>
            <person name="Baker D."/>
            <person name="Gharbi K."/>
            <person name="Hall N."/>
            <person name="Watson M."/>
            <person name="Adriaenssens E.M."/>
            <person name="Foster-Nyarko E."/>
            <person name="Jarju S."/>
            <person name="Secka A."/>
            <person name="Antonio M."/>
            <person name="Oren A."/>
            <person name="Chaudhuri R.R."/>
            <person name="La Ragione R."/>
            <person name="Hildebrand F."/>
            <person name="Pallen M.J."/>
        </authorList>
    </citation>
    <scope>NUCLEOTIDE SEQUENCE</scope>
    <source>
        <strain evidence="2">CHK195-6426</strain>
    </source>
</reference>
<keyword evidence="2" id="KW-0255">Endonuclease</keyword>
<sequence>MTMEFFIILFITFVVWKIYETFYYKSNDFLTIKNHIQSYVNNCNDLNRHIEDLKDTYIGINQLDYGKATYQDNSQWNYKRPELKKQKYAPNIYNCSRTVCDNARKQPFKYICKYFNLKATEETLARVENVLNNFEAAEQGKTLLKAEKEKILDNIKNKIPILIKAFSKKKLEKELGFEYIDFSTTYFPRYIFKYISSGGNASMQCDIVMDISNLNRFINYLSEIIKFKKSVAGQRALMTSALRQKIMRRDNYTCKICGLSTHIEPNLLLEIDHIIPISKGGLTTEDNLRTLCWKCNRKKGSKIETPYREINTSLFSKDNIPINTSSEKKHIEVKNEKPNLQIQRAVISEQTQKEKEISNNMYDKEKGIYPAGQYLVGEDIEIGKYLLTSRKDKIGSVSIYENYNKYKKDEMITYQSFDTDYHLSLRENGLFVVIENADMQKI</sequence>
<dbReference type="SMART" id="SM00507">
    <property type="entry name" value="HNHc"/>
    <property type="match status" value="1"/>
</dbReference>
<dbReference type="Proteomes" id="UP000824265">
    <property type="component" value="Unassembled WGS sequence"/>
</dbReference>
<dbReference type="PANTHER" id="PTHR33877:SF1">
    <property type="entry name" value="TYPE IV METHYL-DIRECTED RESTRICTION ENZYME ECOKMCRA"/>
    <property type="match status" value="1"/>
</dbReference>
<dbReference type="InterPro" id="IPR003615">
    <property type="entry name" value="HNH_nuc"/>
</dbReference>
<dbReference type="CDD" id="cd00085">
    <property type="entry name" value="HNHc"/>
    <property type="match status" value="1"/>
</dbReference>